<evidence type="ECO:0000256" key="3">
    <source>
        <dbReference type="ARBA" id="ARBA00022723"/>
    </source>
</evidence>
<evidence type="ECO:0000313" key="11">
    <source>
        <dbReference type="Proteomes" id="UP000750711"/>
    </source>
</evidence>
<keyword evidence="5" id="KW-0460">Magnesium</keyword>
<dbReference type="InterPro" id="IPR012110">
    <property type="entry name" value="PDC/IPDC-like"/>
</dbReference>
<protein>
    <recommendedName>
        <fullName evidence="12">Pyruvate decarboxylase</fullName>
    </recommendedName>
</protein>
<keyword evidence="7" id="KW-0456">Lyase</keyword>
<keyword evidence="3" id="KW-0479">Metal-binding</keyword>
<evidence type="ECO:0000256" key="1">
    <source>
        <dbReference type="ARBA" id="ARBA00001964"/>
    </source>
</evidence>
<evidence type="ECO:0000256" key="6">
    <source>
        <dbReference type="ARBA" id="ARBA00023052"/>
    </source>
</evidence>
<dbReference type="SUPFAM" id="SSF52467">
    <property type="entry name" value="DHS-like NAD/FAD-binding domain"/>
    <property type="match status" value="1"/>
</dbReference>
<comment type="similarity">
    <text evidence="2">Belongs to the TPP enzyme family.</text>
</comment>
<gene>
    <name evidence="10" type="ORF">GP486_007726</name>
</gene>
<keyword evidence="6" id="KW-0786">Thiamine pyrophosphate</keyword>
<evidence type="ECO:0000259" key="9">
    <source>
        <dbReference type="Pfam" id="PF02776"/>
    </source>
</evidence>
<evidence type="ECO:0000256" key="5">
    <source>
        <dbReference type="ARBA" id="ARBA00022842"/>
    </source>
</evidence>
<dbReference type="GO" id="GO:0004737">
    <property type="term" value="F:pyruvate decarboxylase activity"/>
    <property type="evidence" value="ECO:0007669"/>
    <property type="project" value="TreeGrafter"/>
</dbReference>
<dbReference type="InterPro" id="IPR012001">
    <property type="entry name" value="Thiamin_PyroP_enz_TPP-bd_dom"/>
</dbReference>
<dbReference type="Proteomes" id="UP000750711">
    <property type="component" value="Unassembled WGS sequence"/>
</dbReference>
<dbReference type="EMBL" id="JAGHQM010002365">
    <property type="protein sequence ID" value="KAH0550910.1"/>
    <property type="molecule type" value="Genomic_DNA"/>
</dbReference>
<dbReference type="Pfam" id="PF02776">
    <property type="entry name" value="TPP_enzyme_N"/>
    <property type="match status" value="1"/>
</dbReference>
<keyword evidence="4" id="KW-0210">Decarboxylase</keyword>
<dbReference type="GO" id="GO:0030976">
    <property type="term" value="F:thiamine pyrophosphate binding"/>
    <property type="evidence" value="ECO:0007669"/>
    <property type="project" value="InterPro"/>
</dbReference>
<keyword evidence="11" id="KW-1185">Reference proteome</keyword>
<dbReference type="GO" id="GO:0005829">
    <property type="term" value="C:cytosol"/>
    <property type="evidence" value="ECO:0007669"/>
    <property type="project" value="TreeGrafter"/>
</dbReference>
<evidence type="ECO:0000256" key="2">
    <source>
        <dbReference type="ARBA" id="ARBA00007812"/>
    </source>
</evidence>
<dbReference type="Gene3D" id="3.40.50.1220">
    <property type="entry name" value="TPP-binding domain"/>
    <property type="match status" value="1"/>
</dbReference>
<dbReference type="Gene3D" id="3.40.50.970">
    <property type="match status" value="2"/>
</dbReference>
<evidence type="ECO:0000256" key="4">
    <source>
        <dbReference type="ARBA" id="ARBA00022793"/>
    </source>
</evidence>
<evidence type="ECO:0008006" key="12">
    <source>
        <dbReference type="Google" id="ProtNLM"/>
    </source>
</evidence>
<organism evidence="10 11">
    <name type="scientific">Trichoglossum hirsutum</name>
    <dbReference type="NCBI Taxonomy" id="265104"/>
    <lineage>
        <taxon>Eukaryota</taxon>
        <taxon>Fungi</taxon>
        <taxon>Dikarya</taxon>
        <taxon>Ascomycota</taxon>
        <taxon>Pezizomycotina</taxon>
        <taxon>Geoglossomycetes</taxon>
        <taxon>Geoglossales</taxon>
        <taxon>Geoglossaceae</taxon>
        <taxon>Trichoglossum</taxon>
    </lineage>
</organism>
<dbReference type="PANTHER" id="PTHR43452:SF30">
    <property type="entry name" value="PYRUVATE DECARBOXYLASE ISOZYME 1-RELATED"/>
    <property type="match status" value="1"/>
</dbReference>
<evidence type="ECO:0000313" key="10">
    <source>
        <dbReference type="EMBL" id="KAH0550910.1"/>
    </source>
</evidence>
<dbReference type="GO" id="GO:0000287">
    <property type="term" value="F:magnesium ion binding"/>
    <property type="evidence" value="ECO:0007669"/>
    <property type="project" value="InterPro"/>
</dbReference>
<evidence type="ECO:0000256" key="7">
    <source>
        <dbReference type="ARBA" id="ARBA00023239"/>
    </source>
</evidence>
<dbReference type="AlphaFoldDB" id="A0A9P8IJA6"/>
<dbReference type="InterPro" id="IPR029035">
    <property type="entry name" value="DHS-like_NAD/FAD-binding_dom"/>
</dbReference>
<accession>A0A9P8IJA6</accession>
<proteinExistence type="inferred from homology"/>
<name>A0A9P8IJA6_9PEZI</name>
<dbReference type="Pfam" id="PF00205">
    <property type="entry name" value="TPP_enzyme_M"/>
    <property type="match status" value="1"/>
</dbReference>
<sequence>MAHADIRTSALKNPLDLAEYLFRRVRELGVRSVHGVPGDYNLAALDYIPKVGLNWVGNCNELNAGDFNVFANMFTQVSVAVARLNDPYDAAEQIDFVLQQCMIRSRPVYITLPTDMVQAKVEGERLKTPIDVTIPKNNPDVEDYVVGVILKYLHAAKDPTILVDACASRHGVLDEVHELVEKTRLPTFVAPMGKGAVDETLPNYGGVYAGDVTPQGIKTAVENSGLVLSIGAIKSDFNTSGFSYRISQLSTIDFHSTFIKVKYSEYPNIHMKGVLRKVIDNMDLSKIRAQPAPPAQRLIPDDEGTSKDQTITQSWLWSRVGKWFQPNDIGERGFASKRAE</sequence>
<dbReference type="GO" id="GO:0005634">
    <property type="term" value="C:nucleus"/>
    <property type="evidence" value="ECO:0007669"/>
    <property type="project" value="TreeGrafter"/>
</dbReference>
<feature type="domain" description="Thiamine pyrophosphate enzyme central" evidence="8">
    <location>
        <begin position="149"/>
        <end position="279"/>
    </location>
</feature>
<comment type="caution">
    <text evidence="10">The sequence shown here is derived from an EMBL/GenBank/DDBJ whole genome shotgun (WGS) entry which is preliminary data.</text>
</comment>
<dbReference type="InterPro" id="IPR029061">
    <property type="entry name" value="THDP-binding"/>
</dbReference>
<comment type="cofactor">
    <cofactor evidence="1">
        <name>thiamine diphosphate</name>
        <dbReference type="ChEBI" id="CHEBI:58937"/>
    </cofactor>
</comment>
<dbReference type="GO" id="GO:0000949">
    <property type="term" value="P:aromatic amino acid family catabolic process to alcohol via Ehrlich pathway"/>
    <property type="evidence" value="ECO:0007669"/>
    <property type="project" value="TreeGrafter"/>
</dbReference>
<dbReference type="InterPro" id="IPR012000">
    <property type="entry name" value="Thiamin_PyroP_enz_cen_dom"/>
</dbReference>
<dbReference type="SUPFAM" id="SSF52518">
    <property type="entry name" value="Thiamin diphosphate-binding fold (THDP-binding)"/>
    <property type="match status" value="1"/>
</dbReference>
<reference evidence="10" key="1">
    <citation type="submission" date="2021-03" db="EMBL/GenBank/DDBJ databases">
        <title>Comparative genomics and phylogenomic investigation of the class Geoglossomycetes provide insights into ecological specialization and systematics.</title>
        <authorList>
            <person name="Melie T."/>
            <person name="Pirro S."/>
            <person name="Miller A.N."/>
            <person name="Quandt A."/>
        </authorList>
    </citation>
    <scope>NUCLEOTIDE SEQUENCE</scope>
    <source>
        <strain evidence="10">CAQ_001_2017</strain>
    </source>
</reference>
<evidence type="ECO:0000259" key="8">
    <source>
        <dbReference type="Pfam" id="PF00205"/>
    </source>
</evidence>
<dbReference type="PANTHER" id="PTHR43452">
    <property type="entry name" value="PYRUVATE DECARBOXYLASE"/>
    <property type="match status" value="1"/>
</dbReference>
<feature type="domain" description="Thiamine pyrophosphate enzyme N-terminal TPP-binding" evidence="9">
    <location>
        <begin position="16"/>
        <end position="65"/>
    </location>
</feature>